<dbReference type="FunCoup" id="T1HES3">
    <property type="interactions" value="7"/>
</dbReference>
<dbReference type="EMBL" id="ACPB03019571">
    <property type="status" value="NOT_ANNOTATED_CDS"/>
    <property type="molecule type" value="Genomic_DNA"/>
</dbReference>
<dbReference type="GO" id="GO:0005739">
    <property type="term" value="C:mitochondrion"/>
    <property type="evidence" value="ECO:0007669"/>
    <property type="project" value="InterPro"/>
</dbReference>
<dbReference type="OMA" id="DGEYKNP"/>
<dbReference type="Pfam" id="PF15880">
    <property type="entry name" value="NDUFV3"/>
    <property type="match status" value="1"/>
</dbReference>
<dbReference type="HOGENOM" id="CLU_2388939_0_0_1"/>
<keyword evidence="2" id="KW-1185">Reference proteome</keyword>
<proteinExistence type="predicted"/>
<dbReference type="EnsemblMetazoa" id="RPRC002545-RA">
    <property type="protein sequence ID" value="RPRC002545-PA"/>
    <property type="gene ID" value="RPRC002545"/>
</dbReference>
<sequence length="94" mass="10299">MRNLGTETIATSFLVLNLTRNYSNGAASTPASKQVTGLSAKVLKDSPVAVGPGAAKQADYKNPEYFCYHKLSYFEAEIELQKFRLPQPSSLQTK</sequence>
<organism evidence="1 2">
    <name type="scientific">Rhodnius prolixus</name>
    <name type="common">Triatomid bug</name>
    <dbReference type="NCBI Taxonomy" id="13249"/>
    <lineage>
        <taxon>Eukaryota</taxon>
        <taxon>Metazoa</taxon>
        <taxon>Ecdysozoa</taxon>
        <taxon>Arthropoda</taxon>
        <taxon>Hexapoda</taxon>
        <taxon>Insecta</taxon>
        <taxon>Pterygota</taxon>
        <taxon>Neoptera</taxon>
        <taxon>Paraneoptera</taxon>
        <taxon>Hemiptera</taxon>
        <taxon>Heteroptera</taxon>
        <taxon>Panheteroptera</taxon>
        <taxon>Cimicomorpha</taxon>
        <taxon>Reduviidae</taxon>
        <taxon>Triatominae</taxon>
        <taxon>Rhodnius</taxon>
    </lineage>
</organism>
<dbReference type="STRING" id="13249.T1HES3"/>
<dbReference type="InParanoid" id="T1HES3"/>
<name>T1HES3_RHOPR</name>
<evidence type="ECO:0000313" key="2">
    <source>
        <dbReference type="Proteomes" id="UP000015103"/>
    </source>
</evidence>
<dbReference type="eggNOG" id="ENOG502SDS0">
    <property type="taxonomic scope" value="Eukaryota"/>
</dbReference>
<dbReference type="InterPro" id="IPR026193">
    <property type="entry name" value="NDUFV3"/>
</dbReference>
<evidence type="ECO:0000313" key="1">
    <source>
        <dbReference type="EnsemblMetazoa" id="RPRC002545-PA"/>
    </source>
</evidence>
<dbReference type="VEuPathDB" id="VectorBase:RPRC002545"/>
<reference evidence="1" key="1">
    <citation type="submission" date="2015-05" db="UniProtKB">
        <authorList>
            <consortium name="EnsemblMetazoa"/>
        </authorList>
    </citation>
    <scope>IDENTIFICATION</scope>
</reference>
<accession>T1HES3</accession>
<dbReference type="Proteomes" id="UP000015103">
    <property type="component" value="Unassembled WGS sequence"/>
</dbReference>
<protein>
    <submittedName>
        <fullName evidence="1">Complex I-9kD</fullName>
    </submittedName>
</protein>
<dbReference type="AlphaFoldDB" id="T1HES3"/>
<dbReference type="GO" id="GO:0045271">
    <property type="term" value="C:respiratory chain complex I"/>
    <property type="evidence" value="ECO:0007669"/>
    <property type="project" value="InterPro"/>
</dbReference>